<accession>A0A232F6J3</accession>
<comment type="caution">
    <text evidence="2">The sequence shown here is derived from an EMBL/GenBank/DDBJ whole genome shotgun (WGS) entry which is preliminary data.</text>
</comment>
<organism evidence="2 3">
    <name type="scientific">Trichomalopsis sarcophagae</name>
    <dbReference type="NCBI Taxonomy" id="543379"/>
    <lineage>
        <taxon>Eukaryota</taxon>
        <taxon>Metazoa</taxon>
        <taxon>Ecdysozoa</taxon>
        <taxon>Arthropoda</taxon>
        <taxon>Hexapoda</taxon>
        <taxon>Insecta</taxon>
        <taxon>Pterygota</taxon>
        <taxon>Neoptera</taxon>
        <taxon>Endopterygota</taxon>
        <taxon>Hymenoptera</taxon>
        <taxon>Apocrita</taxon>
        <taxon>Proctotrupomorpha</taxon>
        <taxon>Chalcidoidea</taxon>
        <taxon>Pteromalidae</taxon>
        <taxon>Pteromalinae</taxon>
        <taxon>Trichomalopsis</taxon>
    </lineage>
</organism>
<gene>
    <name evidence="2" type="ORF">TSAR_002392</name>
</gene>
<evidence type="ECO:0000256" key="1">
    <source>
        <dbReference type="SAM" id="MobiDB-lite"/>
    </source>
</evidence>
<evidence type="ECO:0000313" key="3">
    <source>
        <dbReference type="Proteomes" id="UP000215335"/>
    </source>
</evidence>
<protein>
    <submittedName>
        <fullName evidence="2">Uncharacterized protein</fullName>
    </submittedName>
</protein>
<name>A0A232F6J3_9HYME</name>
<dbReference type="Proteomes" id="UP000215335">
    <property type="component" value="Unassembled WGS sequence"/>
</dbReference>
<feature type="region of interest" description="Disordered" evidence="1">
    <location>
        <begin position="34"/>
        <end position="55"/>
    </location>
</feature>
<reference evidence="2 3" key="1">
    <citation type="journal article" date="2017" name="Curr. Biol.">
        <title>The Evolution of Venom by Co-option of Single-Copy Genes.</title>
        <authorList>
            <person name="Martinson E.O."/>
            <person name="Mrinalini"/>
            <person name="Kelkar Y.D."/>
            <person name="Chang C.H."/>
            <person name="Werren J.H."/>
        </authorList>
    </citation>
    <scope>NUCLEOTIDE SEQUENCE [LARGE SCALE GENOMIC DNA]</scope>
    <source>
        <strain evidence="2 3">Alberta</strain>
        <tissue evidence="2">Whole body</tissue>
    </source>
</reference>
<evidence type="ECO:0000313" key="2">
    <source>
        <dbReference type="EMBL" id="OXU26059.1"/>
    </source>
</evidence>
<proteinExistence type="predicted"/>
<dbReference type="EMBL" id="NNAY01000886">
    <property type="protein sequence ID" value="OXU26059.1"/>
    <property type="molecule type" value="Genomic_DNA"/>
</dbReference>
<keyword evidence="3" id="KW-1185">Reference proteome</keyword>
<dbReference type="AlphaFoldDB" id="A0A232F6J3"/>
<sequence length="118" mass="12908">MRSNLRTRTLQPQQISFFLPHFIRAQQPLLAQAPRHASAASLPGRAPSSGNSSSFLGKSALVTGGRVAVAVPFYHHTRLDVPPSGAPRQVSIFSVEGCHLHTEIRQTYTDSRHIVVKT</sequence>